<dbReference type="Gene3D" id="1.25.10.10">
    <property type="entry name" value="Leucine-rich Repeat Variant"/>
    <property type="match status" value="1"/>
</dbReference>
<proteinExistence type="predicted"/>
<dbReference type="InterPro" id="IPR011989">
    <property type="entry name" value="ARM-like"/>
</dbReference>
<dbReference type="SUPFAM" id="SSF48371">
    <property type="entry name" value="ARM repeat"/>
    <property type="match status" value="1"/>
</dbReference>
<keyword evidence="3" id="KW-0653">Protein transport</keyword>
<gene>
    <name evidence="6" type="ORF">C3747_162g19</name>
</gene>
<dbReference type="AlphaFoldDB" id="A0A2V2W6S0"/>
<dbReference type="Pfam" id="PF01602">
    <property type="entry name" value="Adaptin_N"/>
    <property type="match status" value="1"/>
</dbReference>
<dbReference type="InterPro" id="IPR016024">
    <property type="entry name" value="ARM-type_fold"/>
</dbReference>
<comment type="caution">
    <text evidence="6">The sequence shown here is derived from an EMBL/GenBank/DDBJ whole genome shotgun (WGS) entry which is preliminary data.</text>
</comment>
<reference evidence="6 7" key="1">
    <citation type="journal article" date="2018" name="Microb. Genom.">
        <title>Expanding an expanded genome: long-read sequencing of Trypanosoma cruzi.</title>
        <authorList>
            <person name="Berna L."/>
            <person name="Rodriguez M."/>
            <person name="Chiribao M.L."/>
            <person name="Parodi-Talice A."/>
            <person name="Pita S."/>
            <person name="Rijo G."/>
            <person name="Alvarez-Valin F."/>
            <person name="Robello C."/>
        </authorList>
    </citation>
    <scope>NUCLEOTIDE SEQUENCE [LARGE SCALE GENOMIC DNA]</scope>
    <source>
        <strain evidence="6 7">TCC</strain>
    </source>
</reference>
<dbReference type="GO" id="GO:0030117">
    <property type="term" value="C:membrane coat"/>
    <property type="evidence" value="ECO:0007669"/>
    <property type="project" value="InterPro"/>
</dbReference>
<name>A0A2V2W6S0_TRYCR</name>
<protein>
    <submittedName>
        <fullName evidence="6">Putative delta-adaptin</fullName>
    </submittedName>
</protein>
<evidence type="ECO:0000256" key="3">
    <source>
        <dbReference type="ARBA" id="ARBA00022927"/>
    </source>
</evidence>
<evidence type="ECO:0000256" key="4">
    <source>
        <dbReference type="ARBA" id="ARBA00023136"/>
    </source>
</evidence>
<accession>A0A2V2W6S0</accession>
<comment type="subcellular location">
    <subcellularLocation>
        <location evidence="1">Endomembrane system</location>
    </subcellularLocation>
</comment>
<evidence type="ECO:0000313" key="6">
    <source>
        <dbReference type="EMBL" id="PWV04065.1"/>
    </source>
</evidence>
<sequence>MFIAMLGYPVEFGHMEGVKLLALKSPAEKLIGYLSATVFLHENHSLLTLATHMIYKDLLSEQEFNINLALTAIANAGGKDFAEFMSSRVKSILLSDRWNVHVRKKAVLTYLRIYRKYPDVVDLGDVIPVVTDLLLSPLLGMSGCAAVFLTGCLNKSNFHLFHFRTQSSH</sequence>
<dbReference type="VEuPathDB" id="TriTrypDB:TcBrA4_0064400"/>
<dbReference type="EMBL" id="PRFC01000162">
    <property type="protein sequence ID" value="PWV04065.1"/>
    <property type="molecule type" value="Genomic_DNA"/>
</dbReference>
<dbReference type="GO" id="GO:0016192">
    <property type="term" value="P:vesicle-mediated transport"/>
    <property type="evidence" value="ECO:0007669"/>
    <property type="project" value="InterPro"/>
</dbReference>
<keyword evidence="2" id="KW-0813">Transport</keyword>
<evidence type="ECO:0000313" key="7">
    <source>
        <dbReference type="Proteomes" id="UP000246078"/>
    </source>
</evidence>
<dbReference type="GO" id="GO:0006886">
    <property type="term" value="P:intracellular protein transport"/>
    <property type="evidence" value="ECO:0007669"/>
    <property type="project" value="InterPro"/>
</dbReference>
<dbReference type="VEuPathDB" id="TriTrypDB:TCDM_07979"/>
<dbReference type="VEuPathDB" id="TriTrypDB:TcG_05995"/>
<dbReference type="VEuPathDB" id="TriTrypDB:BCY84_12817"/>
<keyword evidence="4" id="KW-0472">Membrane</keyword>
<evidence type="ECO:0000256" key="2">
    <source>
        <dbReference type="ARBA" id="ARBA00022448"/>
    </source>
</evidence>
<feature type="domain" description="Clathrin/coatomer adaptor adaptin-like N-terminal" evidence="5">
    <location>
        <begin position="2"/>
        <end position="152"/>
    </location>
</feature>
<organism evidence="6 7">
    <name type="scientific">Trypanosoma cruzi</name>
    <dbReference type="NCBI Taxonomy" id="5693"/>
    <lineage>
        <taxon>Eukaryota</taxon>
        <taxon>Discoba</taxon>
        <taxon>Euglenozoa</taxon>
        <taxon>Kinetoplastea</taxon>
        <taxon>Metakinetoplastina</taxon>
        <taxon>Trypanosomatida</taxon>
        <taxon>Trypanosomatidae</taxon>
        <taxon>Trypanosoma</taxon>
        <taxon>Schizotrypanum</taxon>
    </lineage>
</organism>
<dbReference type="VEuPathDB" id="TriTrypDB:C3747_162g19"/>
<dbReference type="VEuPathDB" id="TriTrypDB:TCSYLVIO_009819"/>
<dbReference type="VEuPathDB" id="TriTrypDB:ECC02_000828"/>
<evidence type="ECO:0000259" key="5">
    <source>
        <dbReference type="Pfam" id="PF01602"/>
    </source>
</evidence>
<dbReference type="VEuPathDB" id="TriTrypDB:C4B63_87g11"/>
<dbReference type="InterPro" id="IPR050840">
    <property type="entry name" value="Adaptor_Complx_Large_Subunit"/>
</dbReference>
<dbReference type="VEuPathDB" id="TriTrypDB:TcCLB.511391.140"/>
<dbReference type="InterPro" id="IPR002553">
    <property type="entry name" value="Clathrin/coatomer_adapt-like_N"/>
</dbReference>
<dbReference type="GO" id="GO:0012505">
    <property type="term" value="C:endomembrane system"/>
    <property type="evidence" value="ECO:0007669"/>
    <property type="project" value="UniProtKB-SubCell"/>
</dbReference>
<dbReference type="Proteomes" id="UP000246078">
    <property type="component" value="Unassembled WGS sequence"/>
</dbReference>
<evidence type="ECO:0000256" key="1">
    <source>
        <dbReference type="ARBA" id="ARBA00004308"/>
    </source>
</evidence>
<dbReference type="PANTHER" id="PTHR22780">
    <property type="entry name" value="ADAPTIN, ALPHA/GAMMA/EPSILON"/>
    <property type="match status" value="1"/>
</dbReference>
<dbReference type="VEuPathDB" id="TriTrypDB:Tc_MARK_2224"/>
<dbReference type="VEuPathDB" id="TriTrypDB:TcCL_NonESM09042"/>